<name>A0A7J6LCG6_PERCH</name>
<reference evidence="3 4" key="1">
    <citation type="submission" date="2020-04" db="EMBL/GenBank/DDBJ databases">
        <title>Perkinsus chesapeaki whole genome sequence.</title>
        <authorList>
            <person name="Bogema D.R."/>
        </authorList>
    </citation>
    <scope>NUCLEOTIDE SEQUENCE [LARGE SCALE GENOMIC DNA]</scope>
    <source>
        <strain evidence="3">ATCC PRA-425</strain>
    </source>
</reference>
<organism evidence="3 4">
    <name type="scientific">Perkinsus chesapeaki</name>
    <name type="common">Clam parasite</name>
    <name type="synonym">Perkinsus andrewsi</name>
    <dbReference type="NCBI Taxonomy" id="330153"/>
    <lineage>
        <taxon>Eukaryota</taxon>
        <taxon>Sar</taxon>
        <taxon>Alveolata</taxon>
        <taxon>Perkinsozoa</taxon>
        <taxon>Perkinsea</taxon>
        <taxon>Perkinsida</taxon>
        <taxon>Perkinsidae</taxon>
        <taxon>Perkinsus</taxon>
    </lineage>
</organism>
<dbReference type="PROSITE" id="PS50158">
    <property type="entry name" value="ZF_CCHC"/>
    <property type="match status" value="1"/>
</dbReference>
<keyword evidence="1" id="KW-0863">Zinc-finger</keyword>
<keyword evidence="1" id="KW-0862">Zinc</keyword>
<dbReference type="GO" id="GO:0003676">
    <property type="term" value="F:nucleic acid binding"/>
    <property type="evidence" value="ECO:0007669"/>
    <property type="project" value="InterPro"/>
</dbReference>
<dbReference type="GO" id="GO:0008270">
    <property type="term" value="F:zinc ion binding"/>
    <property type="evidence" value="ECO:0007669"/>
    <property type="project" value="UniProtKB-KW"/>
</dbReference>
<evidence type="ECO:0000256" key="1">
    <source>
        <dbReference type="PROSITE-ProRule" id="PRU00047"/>
    </source>
</evidence>
<gene>
    <name evidence="3" type="ORF">FOL47_008709</name>
</gene>
<evidence type="ECO:0000313" key="3">
    <source>
        <dbReference type="EMBL" id="KAF4656876.1"/>
    </source>
</evidence>
<feature type="domain" description="CCHC-type" evidence="2">
    <location>
        <begin position="232"/>
        <end position="247"/>
    </location>
</feature>
<dbReference type="Proteomes" id="UP000591131">
    <property type="component" value="Unassembled WGS sequence"/>
</dbReference>
<proteinExistence type="predicted"/>
<dbReference type="InterPro" id="IPR001878">
    <property type="entry name" value="Znf_CCHC"/>
</dbReference>
<dbReference type="InterPro" id="IPR036875">
    <property type="entry name" value="Znf_CCHC_sf"/>
</dbReference>
<evidence type="ECO:0000313" key="4">
    <source>
        <dbReference type="Proteomes" id="UP000591131"/>
    </source>
</evidence>
<protein>
    <recommendedName>
        <fullName evidence="2">CCHC-type domain-containing protein</fullName>
    </recommendedName>
</protein>
<comment type="caution">
    <text evidence="3">The sequence shown here is derived from an EMBL/GenBank/DDBJ whole genome shotgun (WGS) entry which is preliminary data.</text>
</comment>
<accession>A0A7J6LCG6</accession>
<dbReference type="SUPFAM" id="SSF57756">
    <property type="entry name" value="Retrovirus zinc finger-like domains"/>
    <property type="match status" value="1"/>
</dbReference>
<keyword evidence="4" id="KW-1185">Reference proteome</keyword>
<evidence type="ECO:0000259" key="2">
    <source>
        <dbReference type="PROSITE" id="PS50158"/>
    </source>
</evidence>
<sequence length="258" mass="27191">MSSSSIGDFGFPGDADDMVARPQVAYAFMAGEVDEVVDPPELPPDPPGGGGVLAAAGAAEDAIAERDNSDKALQLERFSGNKHKAFGLTPSQAVRKLRILQFEVGATQIDDVASRIAEDCVAASILWSSLPKTAQVKHAFSQVPSQHPDGRITLVESIEICRPLFEDEHDDPTEMSMVAHSTPSSTTTHRHGPYTEYSILATKVPALVVSLLVERGKAASVLQGDSSSPVVCFKCGEGGHKANVCSKASRPSKTPAAP</sequence>
<dbReference type="AlphaFoldDB" id="A0A7J6LCG6"/>
<keyword evidence="1" id="KW-0479">Metal-binding</keyword>
<dbReference type="EMBL" id="JAAPAO010000572">
    <property type="protein sequence ID" value="KAF4656876.1"/>
    <property type="molecule type" value="Genomic_DNA"/>
</dbReference>
<dbReference type="SMART" id="SM00343">
    <property type="entry name" value="ZnF_C2HC"/>
    <property type="match status" value="1"/>
</dbReference>